<evidence type="ECO:0000256" key="6">
    <source>
        <dbReference type="ARBA" id="ARBA00022759"/>
    </source>
</evidence>
<feature type="domain" description="RNase H type-1" evidence="15">
    <location>
        <begin position="364"/>
        <end position="494"/>
    </location>
</feature>
<dbReference type="AlphaFoldDB" id="A0A8C6HLU2"/>
<protein>
    <submittedName>
        <fullName evidence="18">Uncharacterized protein</fullName>
    </submittedName>
</protein>
<dbReference type="PROSITE" id="PS50879">
    <property type="entry name" value="RNASE_H_1"/>
    <property type="match status" value="1"/>
</dbReference>
<dbReference type="SUPFAM" id="SSF53098">
    <property type="entry name" value="Ribonuclease H-like"/>
    <property type="match status" value="2"/>
</dbReference>
<dbReference type="InterPro" id="IPR036862">
    <property type="entry name" value="Integrase_C_dom_sf_retrovir"/>
</dbReference>
<evidence type="ECO:0000256" key="7">
    <source>
        <dbReference type="ARBA" id="ARBA00022801"/>
    </source>
</evidence>
<dbReference type="SUPFAM" id="SSF56672">
    <property type="entry name" value="DNA/RNA polymerases"/>
    <property type="match status" value="1"/>
</dbReference>
<evidence type="ECO:0000259" key="14">
    <source>
        <dbReference type="PROSITE" id="PS50878"/>
    </source>
</evidence>
<dbReference type="PROSITE" id="PS50994">
    <property type="entry name" value="INTEGRASE"/>
    <property type="match status" value="1"/>
</dbReference>
<evidence type="ECO:0000313" key="19">
    <source>
        <dbReference type="Proteomes" id="UP000694415"/>
    </source>
</evidence>
<dbReference type="GO" id="GO:0008270">
    <property type="term" value="F:zinc ion binding"/>
    <property type="evidence" value="ECO:0007669"/>
    <property type="project" value="UniProtKB-KW"/>
</dbReference>
<keyword evidence="2" id="KW-0808">Transferase</keyword>
<dbReference type="InterPro" id="IPR017856">
    <property type="entry name" value="Integrase-like_N"/>
</dbReference>
<keyword evidence="11" id="KW-0862">Zinc</keyword>
<feature type="domain" description="Integrase-type" evidence="13">
    <location>
        <begin position="497"/>
        <end position="538"/>
    </location>
</feature>
<dbReference type="GO" id="GO:0004523">
    <property type="term" value="F:RNA-DNA hybrid ribonuclease activity"/>
    <property type="evidence" value="ECO:0007669"/>
    <property type="project" value="InterPro"/>
</dbReference>
<dbReference type="CDD" id="cd09273">
    <property type="entry name" value="RNase_HI_RT_Bel"/>
    <property type="match status" value="1"/>
</dbReference>
<keyword evidence="10" id="KW-0238">DNA-binding</keyword>
<name>A0A8C6HLU2_MUSSI</name>
<dbReference type="InterPro" id="IPR010661">
    <property type="entry name" value="RVT_thumb"/>
</dbReference>
<dbReference type="GO" id="GO:0015074">
    <property type="term" value="P:DNA integration"/>
    <property type="evidence" value="ECO:0007669"/>
    <property type="project" value="UniProtKB-KW"/>
</dbReference>
<feature type="domain" description="Integrase-type" evidence="17">
    <location>
        <begin position="716"/>
        <end position="765"/>
    </location>
</feature>
<dbReference type="Gene3D" id="3.30.70.270">
    <property type="match status" value="2"/>
</dbReference>
<feature type="domain" description="Reverse transcriptase" evidence="14">
    <location>
        <begin position="1"/>
        <end position="150"/>
    </location>
</feature>
<dbReference type="Gene3D" id="3.30.420.10">
    <property type="entry name" value="Ribonuclease H-like superfamily/Ribonuclease H"/>
    <property type="match status" value="2"/>
</dbReference>
<dbReference type="Pfam" id="PF02022">
    <property type="entry name" value="Integrase_Zn"/>
    <property type="match status" value="1"/>
</dbReference>
<dbReference type="GO" id="GO:0003677">
    <property type="term" value="F:DNA binding"/>
    <property type="evidence" value="ECO:0007669"/>
    <property type="project" value="UniProtKB-KW"/>
</dbReference>
<dbReference type="GO" id="GO:0003964">
    <property type="term" value="F:RNA-directed DNA polymerase activity"/>
    <property type="evidence" value="ECO:0007669"/>
    <property type="project" value="UniProtKB-KW"/>
</dbReference>
<reference evidence="18" key="1">
    <citation type="submission" date="2025-08" db="UniProtKB">
        <authorList>
            <consortium name="Ensembl"/>
        </authorList>
    </citation>
    <scope>IDENTIFICATION</scope>
</reference>
<evidence type="ECO:0000256" key="1">
    <source>
        <dbReference type="ARBA" id="ARBA00010879"/>
    </source>
</evidence>
<dbReference type="Proteomes" id="UP000694415">
    <property type="component" value="Unplaced"/>
</dbReference>
<evidence type="ECO:0000256" key="5">
    <source>
        <dbReference type="ARBA" id="ARBA00022723"/>
    </source>
</evidence>
<dbReference type="Pfam" id="PF06817">
    <property type="entry name" value="RVT_thumb"/>
    <property type="match status" value="1"/>
</dbReference>
<dbReference type="InterPro" id="IPR012337">
    <property type="entry name" value="RNaseH-like_sf"/>
</dbReference>
<dbReference type="Pfam" id="PF00665">
    <property type="entry name" value="rve"/>
    <property type="match status" value="1"/>
</dbReference>
<dbReference type="InterPro" id="IPR043128">
    <property type="entry name" value="Rev_trsase/Diguanyl_cyclase"/>
</dbReference>
<comment type="similarity">
    <text evidence="1">Belongs to the beta type-B retroviral polymerase family. HERV class-II K(HML-2) pol subfamily.</text>
</comment>
<dbReference type="InterPro" id="IPR036397">
    <property type="entry name" value="RNaseH_sf"/>
</dbReference>
<evidence type="ECO:0000256" key="11">
    <source>
        <dbReference type="PROSITE-ProRule" id="PRU00450"/>
    </source>
</evidence>
<dbReference type="InterPro" id="IPR001037">
    <property type="entry name" value="Integrase_C_retrovir"/>
</dbReference>
<dbReference type="Gene3D" id="1.10.10.200">
    <property type="match status" value="1"/>
</dbReference>
<dbReference type="PROSITE" id="PS50876">
    <property type="entry name" value="ZF_INTEGRASE"/>
    <property type="match status" value="1"/>
</dbReference>
<dbReference type="InterPro" id="IPR003308">
    <property type="entry name" value="Integrase_Zn-bd_dom_N"/>
</dbReference>
<keyword evidence="8" id="KW-0229">DNA integration</keyword>
<keyword evidence="7" id="KW-0378">Hydrolase</keyword>
<evidence type="ECO:0000256" key="12">
    <source>
        <dbReference type="PROSITE-ProRule" id="PRU00506"/>
    </source>
</evidence>
<evidence type="ECO:0000259" key="17">
    <source>
        <dbReference type="PROSITE" id="PS51027"/>
    </source>
</evidence>
<keyword evidence="4" id="KW-0540">Nuclease</keyword>
<dbReference type="PROSITE" id="PS50878">
    <property type="entry name" value="RT_POL"/>
    <property type="match status" value="1"/>
</dbReference>
<evidence type="ECO:0000313" key="18">
    <source>
        <dbReference type="Ensembl" id="ENSMSIP00000022875.1"/>
    </source>
</evidence>
<evidence type="ECO:0000259" key="13">
    <source>
        <dbReference type="PROSITE" id="PS50876"/>
    </source>
</evidence>
<evidence type="ECO:0000259" key="16">
    <source>
        <dbReference type="PROSITE" id="PS50994"/>
    </source>
</evidence>
<keyword evidence="19" id="KW-1185">Reference proteome</keyword>
<dbReference type="InterPro" id="IPR002156">
    <property type="entry name" value="RNaseH_domain"/>
</dbReference>
<proteinExistence type="inferred from homology"/>
<dbReference type="SUPFAM" id="SSF50122">
    <property type="entry name" value="DNA-binding domain of retroviral integrase"/>
    <property type="match status" value="1"/>
</dbReference>
<accession>A0A8C6HLU2</accession>
<dbReference type="PANTHER" id="PTHR41694:SF3">
    <property type="entry name" value="RNA-DIRECTED DNA POLYMERASE-RELATED"/>
    <property type="match status" value="1"/>
</dbReference>
<evidence type="ECO:0000256" key="3">
    <source>
        <dbReference type="ARBA" id="ARBA00022695"/>
    </source>
</evidence>
<dbReference type="Gene3D" id="3.10.10.10">
    <property type="entry name" value="HIV Type 1 Reverse Transcriptase, subunit A, domain 1"/>
    <property type="match status" value="1"/>
</dbReference>
<evidence type="ECO:0000256" key="8">
    <source>
        <dbReference type="ARBA" id="ARBA00022908"/>
    </source>
</evidence>
<dbReference type="PROSITE" id="PS51027">
    <property type="entry name" value="INTEGRASE_DBD"/>
    <property type="match status" value="1"/>
</dbReference>
<keyword evidence="3" id="KW-0548">Nucleotidyltransferase</keyword>
<evidence type="ECO:0000256" key="9">
    <source>
        <dbReference type="ARBA" id="ARBA00022918"/>
    </source>
</evidence>
<keyword evidence="9" id="KW-0695">RNA-directed DNA polymerase</keyword>
<feature type="domain" description="Integrase catalytic" evidence="16">
    <location>
        <begin position="551"/>
        <end position="710"/>
    </location>
</feature>
<evidence type="ECO:0000256" key="4">
    <source>
        <dbReference type="ARBA" id="ARBA00022722"/>
    </source>
</evidence>
<dbReference type="PANTHER" id="PTHR41694">
    <property type="entry name" value="ENDOGENOUS RETROVIRUS GROUP K MEMBER POL PROTEIN"/>
    <property type="match status" value="1"/>
</dbReference>
<dbReference type="InterPro" id="IPR001584">
    <property type="entry name" value="Integrase_cat-core"/>
</dbReference>
<dbReference type="Pfam" id="PF00078">
    <property type="entry name" value="RVT_1"/>
    <property type="match status" value="1"/>
</dbReference>
<dbReference type="Pfam" id="PF00552">
    <property type="entry name" value="IN_DBD_C"/>
    <property type="match status" value="1"/>
</dbReference>
<dbReference type="GeneTree" id="ENSGT00670000098165"/>
<dbReference type="Pfam" id="PF00075">
    <property type="entry name" value="RNase_H"/>
    <property type="match status" value="1"/>
</dbReference>
<feature type="DNA-binding region" description="Integrase-type" evidence="12">
    <location>
        <begin position="716"/>
        <end position="765"/>
    </location>
</feature>
<evidence type="ECO:0000256" key="10">
    <source>
        <dbReference type="ARBA" id="ARBA00023125"/>
    </source>
</evidence>
<dbReference type="InterPro" id="IPR000477">
    <property type="entry name" value="RT_dom"/>
</dbReference>
<dbReference type="Gene3D" id="2.30.30.10">
    <property type="entry name" value="Integrase, C-terminal domain superfamily, retroviral"/>
    <property type="match status" value="1"/>
</dbReference>
<organism evidence="18 19">
    <name type="scientific">Mus spicilegus</name>
    <name type="common">Mound-building mouse</name>
    <dbReference type="NCBI Taxonomy" id="10103"/>
    <lineage>
        <taxon>Eukaryota</taxon>
        <taxon>Metazoa</taxon>
        <taxon>Chordata</taxon>
        <taxon>Craniata</taxon>
        <taxon>Vertebrata</taxon>
        <taxon>Euteleostomi</taxon>
        <taxon>Mammalia</taxon>
        <taxon>Eutheria</taxon>
        <taxon>Euarchontoglires</taxon>
        <taxon>Glires</taxon>
        <taxon>Rodentia</taxon>
        <taxon>Myomorpha</taxon>
        <taxon>Muroidea</taxon>
        <taxon>Muridae</taxon>
        <taxon>Murinae</taxon>
        <taxon>Mus</taxon>
        <taxon>Mus</taxon>
    </lineage>
</organism>
<dbReference type="SUPFAM" id="SSF46919">
    <property type="entry name" value="N-terminal Zn binding domain of HIV integrase"/>
    <property type="match status" value="1"/>
</dbReference>
<keyword evidence="5" id="KW-0479">Metal-binding</keyword>
<reference evidence="18" key="2">
    <citation type="submission" date="2025-09" db="UniProtKB">
        <authorList>
            <consortium name="Ensembl"/>
        </authorList>
    </citation>
    <scope>IDENTIFICATION</scope>
</reference>
<sequence length="777" mass="88353">MVLMGTLQPGLPSPVAIPKGYYKIVIDLKDCFFTIPLHPKDCERFAFSVPSVNFKEPMKRYQWTILPQGMANSPTLCQRFVAKAIQPVRQQWPNIYIIHFTDDVLMAGKDPQDLLLCYGDLRKALADKGLQIASEKIQTQDPYNYLGFRLTDQAVFPQKIVIRRDNLRTLNDFQKLLGDINWLRPYLKLTTGELKPLFDILKGSSDPTSPRSLTSEGLLALQLVEKAIEEQFVTYIDYSLPLHLLIFNTTHVPTGLLWQKFPIMWIHSRISPKRNILPYHEAVAQMIITGRRQALTYFGKEPDIIVQPYSVSQDTWLKQHSTDWLLAQLGFEGTIDSHYPQDRLIKFLNVHDMIFPKMTSLQPLDNALLIFTDGSSKGRAGYLISNQQVIVETPGLSAQLAELTAVLKVFQYVHEAFNIFTDSLYVAQSVPLLETCGTFNFNTPSGSLFSELQNIILTRKNPFYIGHIRSHSGLPGPLAEGNDRIDRALIGEALVSDRVALAQRDHERFHLSSHTLRLRHKITKEQARMIVKQCPKCITLSPVPHLGVNPRGLMPNHIWQMDITHYAEFGKLKYIHVCIDTCSGFLFASLHTGEASKNVIDHCLQAFNAMGLPKLIKTDNGPSYSSKNFISFCKEFGIKHKTGIPYNPMGQGIVERAHRTLKNWLFKTKEGQLYPPRSPKAHLAFTLFVLNFLHTDIKGQSAADRHWHPVTSNSYALVKWKDPLTNEWKGPDPVLIWGRGSVCVFSRDEDGARWLPERLIRQMNTDSDSSGKYHSKD</sequence>
<dbReference type="Ensembl" id="ENSMSIT00000028851.1">
    <property type="protein sequence ID" value="ENSMSIP00000022875.1"/>
    <property type="gene ID" value="ENSMSIG00000019439.1"/>
</dbReference>
<keyword evidence="11" id="KW-0863">Zinc-finger</keyword>
<evidence type="ECO:0000256" key="2">
    <source>
        <dbReference type="ARBA" id="ARBA00022679"/>
    </source>
</evidence>
<dbReference type="InterPro" id="IPR043502">
    <property type="entry name" value="DNA/RNA_pol_sf"/>
</dbReference>
<dbReference type="GO" id="GO:0035613">
    <property type="term" value="F:RNA stem-loop binding"/>
    <property type="evidence" value="ECO:0007669"/>
    <property type="project" value="TreeGrafter"/>
</dbReference>
<keyword evidence="6" id="KW-0255">Endonuclease</keyword>
<evidence type="ECO:0000259" key="15">
    <source>
        <dbReference type="PROSITE" id="PS50879"/>
    </source>
</evidence>